<sequence>MEINTLDLEKYKNRIERRIQRNKEKIKEYENKNHLSVHGYWSLGYFIGINSELENLLDDISKLSEV</sequence>
<protein>
    <submittedName>
        <fullName evidence="1">Uncharacterized protein</fullName>
    </submittedName>
</protein>
<name>A0A8S5UJB6_9CAUD</name>
<accession>A0A8S5UJB6</accession>
<dbReference type="EMBL" id="BK016094">
    <property type="protein sequence ID" value="DAF94593.1"/>
    <property type="molecule type" value="Genomic_DNA"/>
</dbReference>
<organism evidence="1">
    <name type="scientific">Siphoviridae sp. ct3gT1</name>
    <dbReference type="NCBI Taxonomy" id="2825323"/>
    <lineage>
        <taxon>Viruses</taxon>
        <taxon>Duplodnaviria</taxon>
        <taxon>Heunggongvirae</taxon>
        <taxon>Uroviricota</taxon>
        <taxon>Caudoviricetes</taxon>
    </lineage>
</organism>
<reference evidence="1" key="1">
    <citation type="journal article" date="2021" name="Proc. Natl. Acad. Sci. U.S.A.">
        <title>A Catalog of Tens of Thousands of Viruses from Human Metagenomes Reveals Hidden Associations with Chronic Diseases.</title>
        <authorList>
            <person name="Tisza M.J."/>
            <person name="Buck C.B."/>
        </authorList>
    </citation>
    <scope>NUCLEOTIDE SEQUENCE</scope>
    <source>
        <strain evidence="1">Ct3gT1</strain>
    </source>
</reference>
<proteinExistence type="predicted"/>
<evidence type="ECO:0000313" key="1">
    <source>
        <dbReference type="EMBL" id="DAF94593.1"/>
    </source>
</evidence>